<evidence type="ECO:0000313" key="1">
    <source>
        <dbReference type="EMBL" id="VYU59440.1"/>
    </source>
</evidence>
<protein>
    <submittedName>
        <fullName evidence="1">Uncharacterized protein</fullName>
    </submittedName>
</protein>
<sequence length="288" mass="33055">MAKRTENHDDMSKFKNRLWYLMEQKEYKAARDLATSLYDEGLAEVNSKDNIYNSEEEKRKNAIGSIEKKINKHLSADDTKNVQGEFINAYCKHFGCSADYLFGFSKIRTNNPQVKKICNLTGLSEAAVNKLIKECTEQEGVSYIHECWSALIESDLFMSIPFDWHSAYNEICEFLKCDAALQAIDEVTKDEDESSFEYNIVAIKGKPIRKARDGHYAAYYGMLYKLAQGISQTLDLLSVKESGREQVYEKELKQMKYQFAVEIAAAKGEPLPKRDDGEEFQFHSHIIV</sequence>
<gene>
    <name evidence="1" type="ORF">ELLFYP34_03711</name>
</gene>
<reference evidence="1" key="1">
    <citation type="submission" date="2019-11" db="EMBL/GenBank/DDBJ databases">
        <authorList>
            <person name="Feng L."/>
        </authorList>
    </citation>
    <scope>NUCLEOTIDE SEQUENCE</scope>
    <source>
        <strain evidence="1">ElimosumLFYP34</strain>
    </source>
</reference>
<accession>A0A6N3G5K5</accession>
<name>A0A6N3G5K5_EUBLI</name>
<organism evidence="1">
    <name type="scientific">Eubacterium limosum</name>
    <dbReference type="NCBI Taxonomy" id="1736"/>
    <lineage>
        <taxon>Bacteria</taxon>
        <taxon>Bacillati</taxon>
        <taxon>Bacillota</taxon>
        <taxon>Clostridia</taxon>
        <taxon>Eubacteriales</taxon>
        <taxon>Eubacteriaceae</taxon>
        <taxon>Eubacterium</taxon>
    </lineage>
</organism>
<proteinExistence type="predicted"/>
<dbReference type="AlphaFoldDB" id="A0A6N3G5K5"/>
<dbReference type="EMBL" id="CACRTR010000016">
    <property type="protein sequence ID" value="VYU59440.1"/>
    <property type="molecule type" value="Genomic_DNA"/>
</dbReference>